<dbReference type="eggNOG" id="COG1596">
    <property type="taxonomic scope" value="Bacteria"/>
</dbReference>
<keyword evidence="9" id="KW-0406">Ion transport</keyword>
<dbReference type="Pfam" id="PF10531">
    <property type="entry name" value="SLBB"/>
    <property type="match status" value="1"/>
</dbReference>
<dbReference type="Gene3D" id="3.30.1950.10">
    <property type="entry name" value="wza like domain"/>
    <property type="match status" value="1"/>
</dbReference>
<evidence type="ECO:0000256" key="3">
    <source>
        <dbReference type="ARBA" id="ARBA00022448"/>
    </source>
</evidence>
<keyword evidence="13" id="KW-0998">Cell outer membrane</keyword>
<protein>
    <submittedName>
        <fullName evidence="18">Polysaccharide export protein</fullName>
    </submittedName>
</protein>
<dbReference type="Pfam" id="PF22461">
    <property type="entry name" value="SLBB_2"/>
    <property type="match status" value="1"/>
</dbReference>
<evidence type="ECO:0000256" key="8">
    <source>
        <dbReference type="ARBA" id="ARBA00023047"/>
    </source>
</evidence>
<proteinExistence type="inferred from homology"/>
<sequence length="324" mass="34210">MRRLTDATKYLAIAVLVAGGIVSNPGSTAIAQEPAAQEPAVQAPADAAQSAERSAIRIGAGDKLEVVTYRVPELTLRTQVGSNGDVKFPLVGELKMAGLTVSEAQTKIADALVAQGYVLNPQVTIVVTEYATQGVSVLGEVSQPGIYPFFGPHRLTDVLSAAGGLTVKAGQTITLIHKADPDNKISLDIPRDLAHSPNNVEVFPGDTIIVSKAGVVYVVGEVNRPGGFLLENNMPISVLQAIALAQGFTRDGNQKEARIVRRTPTGLQEIPIQLNKLMAGDGPDRLLSPDDIVFVPASNMKILRRRFGDAAIAASSAAVYYAFH</sequence>
<dbReference type="GO" id="GO:0046930">
    <property type="term" value="C:pore complex"/>
    <property type="evidence" value="ECO:0007669"/>
    <property type="project" value="UniProtKB-KW"/>
</dbReference>
<keyword evidence="7" id="KW-0732">Signal</keyword>
<dbReference type="InterPro" id="IPR003715">
    <property type="entry name" value="Poly_export_N"/>
</dbReference>
<feature type="domain" description="SLBB" evidence="17">
    <location>
        <begin position="216"/>
        <end position="295"/>
    </location>
</feature>
<comment type="similarity">
    <text evidence="2">Belongs to the BexD/CtrA/VexA family.</text>
</comment>
<keyword evidence="5" id="KW-0762">Sugar transport</keyword>
<reference evidence="18 19" key="1">
    <citation type="journal article" date="2009" name="Appl. Environ. Microbiol.">
        <title>Three genomes from the phylum Acidobacteria provide insight into the lifestyles of these microorganisms in soils.</title>
        <authorList>
            <person name="Ward N.L."/>
            <person name="Challacombe J.F."/>
            <person name="Janssen P.H."/>
            <person name="Henrissat B."/>
            <person name="Coutinho P.M."/>
            <person name="Wu M."/>
            <person name="Xie G."/>
            <person name="Haft D.H."/>
            <person name="Sait M."/>
            <person name="Badger J."/>
            <person name="Barabote R.D."/>
            <person name="Bradley B."/>
            <person name="Brettin T.S."/>
            <person name="Brinkac L.M."/>
            <person name="Bruce D."/>
            <person name="Creasy T."/>
            <person name="Daugherty S.C."/>
            <person name="Davidsen T.M."/>
            <person name="DeBoy R.T."/>
            <person name="Detter J.C."/>
            <person name="Dodson R.J."/>
            <person name="Durkin A.S."/>
            <person name="Ganapathy A."/>
            <person name="Gwinn-Giglio M."/>
            <person name="Han C.S."/>
            <person name="Khouri H."/>
            <person name="Kiss H."/>
            <person name="Kothari S.P."/>
            <person name="Madupu R."/>
            <person name="Nelson K.E."/>
            <person name="Nelson W.C."/>
            <person name="Paulsen I."/>
            <person name="Penn K."/>
            <person name="Ren Q."/>
            <person name="Rosovitz M.J."/>
            <person name="Selengut J.D."/>
            <person name="Shrivastava S."/>
            <person name="Sullivan S.A."/>
            <person name="Tapia R."/>
            <person name="Thompson L.S."/>
            <person name="Watkins K.L."/>
            <person name="Yang Q."/>
            <person name="Yu C."/>
            <person name="Zafar N."/>
            <person name="Zhou L."/>
            <person name="Kuske C.R."/>
        </authorList>
    </citation>
    <scope>NUCLEOTIDE SEQUENCE [LARGE SCALE GENOMIC DNA]</scope>
    <source>
        <strain evidence="18 19">Ellin345</strain>
    </source>
</reference>
<evidence type="ECO:0000256" key="2">
    <source>
        <dbReference type="ARBA" id="ARBA00009450"/>
    </source>
</evidence>
<keyword evidence="10" id="KW-0626">Porin</keyword>
<evidence type="ECO:0000256" key="5">
    <source>
        <dbReference type="ARBA" id="ARBA00022597"/>
    </source>
</evidence>
<keyword evidence="14" id="KW-0449">Lipoprotein</keyword>
<dbReference type="RefSeq" id="WP_011524111.1">
    <property type="nucleotide sequence ID" value="NC_008009.1"/>
</dbReference>
<dbReference type="EMBL" id="CP000360">
    <property type="protein sequence ID" value="ABF42312.1"/>
    <property type="molecule type" value="Genomic_DNA"/>
</dbReference>
<keyword evidence="4" id="KW-1134">Transmembrane beta strand</keyword>
<feature type="domain" description="Soluble ligand binding" evidence="16">
    <location>
        <begin position="135"/>
        <end position="176"/>
    </location>
</feature>
<dbReference type="InterPro" id="IPR019554">
    <property type="entry name" value="Soluble_ligand-bd"/>
</dbReference>
<keyword evidence="11" id="KW-0472">Membrane</keyword>
<dbReference type="GO" id="GO:0006811">
    <property type="term" value="P:monoatomic ion transport"/>
    <property type="evidence" value="ECO:0007669"/>
    <property type="project" value="UniProtKB-KW"/>
</dbReference>
<evidence type="ECO:0000256" key="9">
    <source>
        <dbReference type="ARBA" id="ARBA00023065"/>
    </source>
</evidence>
<evidence type="ECO:0000313" key="19">
    <source>
        <dbReference type="Proteomes" id="UP000002432"/>
    </source>
</evidence>
<dbReference type="KEGG" id="aba:Acid345_3311"/>
<dbReference type="EnsemblBacteria" id="ABF42312">
    <property type="protein sequence ID" value="ABF42312"/>
    <property type="gene ID" value="Acid345_3311"/>
</dbReference>
<dbReference type="GO" id="GO:0015159">
    <property type="term" value="F:polysaccharide transmembrane transporter activity"/>
    <property type="evidence" value="ECO:0007669"/>
    <property type="project" value="InterPro"/>
</dbReference>
<dbReference type="PANTHER" id="PTHR33619:SF3">
    <property type="entry name" value="POLYSACCHARIDE EXPORT PROTEIN GFCE-RELATED"/>
    <property type="match status" value="1"/>
</dbReference>
<feature type="domain" description="Polysaccharide export protein N-terminal" evidence="15">
    <location>
        <begin position="52"/>
        <end position="127"/>
    </location>
</feature>
<dbReference type="HOGENOM" id="CLU_038343_0_1_0"/>
<dbReference type="InterPro" id="IPR049712">
    <property type="entry name" value="Poly_export"/>
</dbReference>
<accession>Q1ILD8</accession>
<dbReference type="GO" id="GO:0015288">
    <property type="term" value="F:porin activity"/>
    <property type="evidence" value="ECO:0007669"/>
    <property type="project" value="UniProtKB-KW"/>
</dbReference>
<dbReference type="STRING" id="204669.Acid345_3311"/>
<evidence type="ECO:0000256" key="11">
    <source>
        <dbReference type="ARBA" id="ARBA00023136"/>
    </source>
</evidence>
<evidence type="ECO:0000313" key="18">
    <source>
        <dbReference type="EMBL" id="ABF42312.1"/>
    </source>
</evidence>
<evidence type="ECO:0000259" key="17">
    <source>
        <dbReference type="Pfam" id="PF22461"/>
    </source>
</evidence>
<dbReference type="PANTHER" id="PTHR33619">
    <property type="entry name" value="POLYSACCHARIDE EXPORT PROTEIN GFCE-RELATED"/>
    <property type="match status" value="1"/>
</dbReference>
<evidence type="ECO:0000256" key="13">
    <source>
        <dbReference type="ARBA" id="ARBA00023237"/>
    </source>
</evidence>
<evidence type="ECO:0000256" key="12">
    <source>
        <dbReference type="ARBA" id="ARBA00023139"/>
    </source>
</evidence>
<evidence type="ECO:0000256" key="10">
    <source>
        <dbReference type="ARBA" id="ARBA00023114"/>
    </source>
</evidence>
<dbReference type="Gene3D" id="3.10.560.10">
    <property type="entry name" value="Outer membrane lipoprotein wza domain like"/>
    <property type="match status" value="1"/>
</dbReference>
<comment type="subcellular location">
    <subcellularLocation>
        <location evidence="1">Cell outer membrane</location>
        <topology evidence="1">Multi-pass membrane protein</topology>
    </subcellularLocation>
</comment>
<dbReference type="GO" id="GO:0009279">
    <property type="term" value="C:cell outer membrane"/>
    <property type="evidence" value="ECO:0007669"/>
    <property type="project" value="UniProtKB-SubCell"/>
</dbReference>
<keyword evidence="12" id="KW-0564">Palmitate</keyword>
<dbReference type="Pfam" id="PF02563">
    <property type="entry name" value="Poly_export"/>
    <property type="match status" value="1"/>
</dbReference>
<evidence type="ECO:0000256" key="1">
    <source>
        <dbReference type="ARBA" id="ARBA00004571"/>
    </source>
</evidence>
<dbReference type="AlphaFoldDB" id="Q1ILD8"/>
<evidence type="ECO:0000256" key="6">
    <source>
        <dbReference type="ARBA" id="ARBA00022692"/>
    </source>
</evidence>
<evidence type="ECO:0000256" key="14">
    <source>
        <dbReference type="ARBA" id="ARBA00023288"/>
    </source>
</evidence>
<evidence type="ECO:0000259" key="15">
    <source>
        <dbReference type="Pfam" id="PF02563"/>
    </source>
</evidence>
<dbReference type="InterPro" id="IPR054765">
    <property type="entry name" value="SLBB_dom"/>
</dbReference>
<organism evidence="18 19">
    <name type="scientific">Koribacter versatilis (strain Ellin345)</name>
    <dbReference type="NCBI Taxonomy" id="204669"/>
    <lineage>
        <taxon>Bacteria</taxon>
        <taxon>Pseudomonadati</taxon>
        <taxon>Acidobacteriota</taxon>
        <taxon>Terriglobia</taxon>
        <taxon>Terriglobales</taxon>
        <taxon>Candidatus Korobacteraceae</taxon>
        <taxon>Candidatus Korobacter</taxon>
    </lineage>
</organism>
<gene>
    <name evidence="18" type="ordered locus">Acid345_3311</name>
</gene>
<keyword evidence="19" id="KW-1185">Reference proteome</keyword>
<name>Q1ILD8_KORVE</name>
<keyword evidence="8" id="KW-0625">Polysaccharide transport</keyword>
<dbReference type="Proteomes" id="UP000002432">
    <property type="component" value="Chromosome"/>
</dbReference>
<evidence type="ECO:0000256" key="4">
    <source>
        <dbReference type="ARBA" id="ARBA00022452"/>
    </source>
</evidence>
<dbReference type="OrthoDB" id="9815244at2"/>
<evidence type="ECO:0000259" key="16">
    <source>
        <dbReference type="Pfam" id="PF10531"/>
    </source>
</evidence>
<evidence type="ECO:0000256" key="7">
    <source>
        <dbReference type="ARBA" id="ARBA00022729"/>
    </source>
</evidence>
<keyword evidence="6" id="KW-0812">Transmembrane</keyword>
<keyword evidence="3" id="KW-0813">Transport</keyword>